<reference evidence="2 3" key="1">
    <citation type="submission" date="2016-10" db="EMBL/GenBank/DDBJ databases">
        <title>Draft genome sequence of Coniochaeta ligniaria NRRL30616, a lignocellulolytic fungus for bioabatement of inhibitors in plant biomass hydrolysates.</title>
        <authorList>
            <consortium name="DOE Joint Genome Institute"/>
            <person name="Jimenez D.J."/>
            <person name="Hector R.E."/>
            <person name="Riley R."/>
            <person name="Sun H."/>
            <person name="Grigoriev I.V."/>
            <person name="Van Elsas J.D."/>
            <person name="Nichols N.N."/>
        </authorList>
    </citation>
    <scope>NUCLEOTIDE SEQUENCE [LARGE SCALE GENOMIC DNA]</scope>
    <source>
        <strain evidence="2 3">NRRL 30616</strain>
    </source>
</reference>
<dbReference type="OrthoDB" id="447037at2759"/>
<dbReference type="SUPFAM" id="SSF140736">
    <property type="entry name" value="Rv1873-like"/>
    <property type="match status" value="1"/>
</dbReference>
<dbReference type="EMBL" id="KV875095">
    <property type="protein sequence ID" value="OIW32007.1"/>
    <property type="molecule type" value="Genomic_DNA"/>
</dbReference>
<feature type="region of interest" description="Disordered" evidence="1">
    <location>
        <begin position="42"/>
        <end position="64"/>
    </location>
</feature>
<keyword evidence="3" id="KW-1185">Reference proteome</keyword>
<name>A0A1J7IWA7_9PEZI</name>
<gene>
    <name evidence="2" type="ORF">CONLIGDRAFT_667802</name>
</gene>
<organism evidence="2 3">
    <name type="scientific">Coniochaeta ligniaria NRRL 30616</name>
    <dbReference type="NCBI Taxonomy" id="1408157"/>
    <lineage>
        <taxon>Eukaryota</taxon>
        <taxon>Fungi</taxon>
        <taxon>Dikarya</taxon>
        <taxon>Ascomycota</taxon>
        <taxon>Pezizomycotina</taxon>
        <taxon>Sordariomycetes</taxon>
        <taxon>Sordariomycetidae</taxon>
        <taxon>Coniochaetales</taxon>
        <taxon>Coniochaetaceae</taxon>
        <taxon>Coniochaeta</taxon>
    </lineage>
</organism>
<dbReference type="Pfam" id="PF08837">
    <property type="entry name" value="DUF1810"/>
    <property type="match status" value="1"/>
</dbReference>
<evidence type="ECO:0000313" key="2">
    <source>
        <dbReference type="EMBL" id="OIW32007.1"/>
    </source>
</evidence>
<dbReference type="InParanoid" id="A0A1J7IWA7"/>
<accession>A0A1J7IWA7</accession>
<dbReference type="AlphaFoldDB" id="A0A1J7IWA7"/>
<feature type="compositionally biased region" description="Low complexity" evidence="1">
    <location>
        <begin position="48"/>
        <end position="64"/>
    </location>
</feature>
<dbReference type="Gene3D" id="1.25.40.380">
    <property type="entry name" value="Protein of unknown function DUF1810"/>
    <property type="match status" value="1"/>
</dbReference>
<dbReference type="InterPro" id="IPR014937">
    <property type="entry name" value="DUF1810"/>
</dbReference>
<dbReference type="InterPro" id="IPR036287">
    <property type="entry name" value="Rv1873-like_sf"/>
</dbReference>
<proteinExistence type="predicted"/>
<protein>
    <submittedName>
        <fullName evidence="2">DUF1810-domain-containing protein</fullName>
    </submittedName>
</protein>
<sequence length="221" mass="24913">MSFLSRHATRSFLHMRHSLHPTVPAPALLLKEVYRIPLYTTSHRQPRSKSTMSPSSSPSASANAADNFNLDRFVRFQDTRRNYDAALAEIRMGRKESHWIWFVFPQISGLGAFPSDMAQHFAIGSLAEAQAYLAHPVLGPRLREISQAVLESEVEDVGELMGSSVDRQKLRSSMTLFKRVVDGIGGEDRSEGDGVFEGVLEKYYDGEEDEETVKRLRRVKS</sequence>
<dbReference type="Proteomes" id="UP000182658">
    <property type="component" value="Unassembled WGS sequence"/>
</dbReference>
<evidence type="ECO:0000256" key="1">
    <source>
        <dbReference type="SAM" id="MobiDB-lite"/>
    </source>
</evidence>
<evidence type="ECO:0000313" key="3">
    <source>
        <dbReference type="Proteomes" id="UP000182658"/>
    </source>
</evidence>